<feature type="compositionally biased region" description="Basic and acidic residues" evidence="8">
    <location>
        <begin position="124"/>
        <end position="149"/>
    </location>
</feature>
<evidence type="ECO:0000256" key="3">
    <source>
        <dbReference type="ARBA" id="ARBA00023082"/>
    </source>
</evidence>
<dbReference type="InterPro" id="IPR007127">
    <property type="entry name" value="RNA_pol_sigma_70_r1_1"/>
</dbReference>
<protein>
    <recommendedName>
        <fullName evidence="6">RNA polymerase sigma factor RpoD</fullName>
    </recommendedName>
    <alternativeName>
        <fullName evidence="6">Sigma-70</fullName>
    </alternativeName>
</protein>
<dbReference type="PANTHER" id="PTHR30603">
    <property type="entry name" value="RNA POLYMERASE SIGMA FACTOR RPO"/>
    <property type="match status" value="1"/>
</dbReference>
<feature type="DNA-binding region" description="H-T-H motif" evidence="6">
    <location>
        <begin position="884"/>
        <end position="903"/>
    </location>
</feature>
<dbReference type="InterPro" id="IPR050239">
    <property type="entry name" value="Sigma-70_RNA_pol_init_factors"/>
</dbReference>
<feature type="region of interest" description="Sigma-70 factor domain-3" evidence="6">
    <location>
        <begin position="769"/>
        <end position="845"/>
    </location>
</feature>
<feature type="compositionally biased region" description="Basic residues" evidence="8">
    <location>
        <begin position="179"/>
        <end position="210"/>
    </location>
</feature>
<dbReference type="NCBIfam" id="NF004208">
    <property type="entry name" value="PRK05658.1"/>
    <property type="match status" value="1"/>
</dbReference>
<keyword evidence="7" id="KW-0175">Coiled coil</keyword>
<evidence type="ECO:0000313" key="12">
    <source>
        <dbReference type="Proteomes" id="UP000715095"/>
    </source>
</evidence>
<feature type="compositionally biased region" description="Basic residues" evidence="8">
    <location>
        <begin position="294"/>
        <end position="303"/>
    </location>
</feature>
<keyword evidence="12" id="KW-1185">Reference proteome</keyword>
<dbReference type="InterPro" id="IPR009042">
    <property type="entry name" value="RNA_pol_sigma70_r1_2"/>
</dbReference>
<dbReference type="Pfam" id="PF04546">
    <property type="entry name" value="Sigma70_ner"/>
    <property type="match status" value="1"/>
</dbReference>
<feature type="compositionally biased region" description="Acidic residues" evidence="8">
    <location>
        <begin position="214"/>
        <end position="250"/>
    </location>
</feature>
<dbReference type="InterPro" id="IPR000943">
    <property type="entry name" value="RNA_pol_sigma70"/>
</dbReference>
<accession>A0ABS2DQU9</accession>
<dbReference type="HAMAP" id="MF_00963">
    <property type="entry name" value="Sigma70_RpoD_SigA"/>
    <property type="match status" value="1"/>
</dbReference>
<feature type="region of interest" description="Sigma-70 factor domain-4" evidence="6">
    <location>
        <begin position="858"/>
        <end position="911"/>
    </location>
</feature>
<dbReference type="Pfam" id="PF00140">
    <property type="entry name" value="Sigma70_r1_2"/>
    <property type="match status" value="1"/>
</dbReference>
<dbReference type="Pfam" id="PF04545">
    <property type="entry name" value="Sigma70_r4"/>
    <property type="match status" value="1"/>
</dbReference>
<evidence type="ECO:0000313" key="11">
    <source>
        <dbReference type="EMBL" id="MBM6703721.1"/>
    </source>
</evidence>
<dbReference type="InterPro" id="IPR007624">
    <property type="entry name" value="RNA_pol_sigma70_r3"/>
</dbReference>
<evidence type="ECO:0000259" key="10">
    <source>
        <dbReference type="PROSITE" id="PS00716"/>
    </source>
</evidence>
<evidence type="ECO:0000256" key="7">
    <source>
        <dbReference type="SAM" id="Coils"/>
    </source>
</evidence>
<dbReference type="Pfam" id="PF03979">
    <property type="entry name" value="Sigma70_r1_1"/>
    <property type="match status" value="1"/>
</dbReference>
<feature type="compositionally biased region" description="Basic and acidic residues" evidence="8">
    <location>
        <begin position="1"/>
        <end position="19"/>
    </location>
</feature>
<comment type="function">
    <text evidence="6">Sigma factors are initiation factors that promote the attachment of RNA polymerase to specific initiation sites and are then released. This sigma factor is the primary sigma factor during exponential growth.</text>
</comment>
<dbReference type="CDD" id="cd06171">
    <property type="entry name" value="Sigma70_r4"/>
    <property type="match status" value="1"/>
</dbReference>
<dbReference type="InterPro" id="IPR007627">
    <property type="entry name" value="RNA_pol_sigma70_r2"/>
</dbReference>
<feature type="domain" description="RNA polymerase sigma-70" evidence="10">
    <location>
        <begin position="883"/>
        <end position="909"/>
    </location>
</feature>
<feature type="compositionally biased region" description="Acidic residues" evidence="8">
    <location>
        <begin position="259"/>
        <end position="276"/>
    </location>
</feature>
<dbReference type="InterPro" id="IPR013324">
    <property type="entry name" value="RNA_pol_sigma_r3/r4-like"/>
</dbReference>
<feature type="domain" description="RNA polymerase sigma-70" evidence="9">
    <location>
        <begin position="714"/>
        <end position="727"/>
    </location>
</feature>
<dbReference type="EMBL" id="JACJJC010000005">
    <property type="protein sequence ID" value="MBM6703721.1"/>
    <property type="molecule type" value="Genomic_DNA"/>
</dbReference>
<sequence>MAGSKKATEAKDSSVEKTSAKKAKKSASKAAPLETAGLTLSVEAVDVQEKKTKKRRTKAEAAEEALQSAAATEATEAAEKPKKSKPSKKAKAAVETAAPEAAESEKAPEDEKAAKPKKSRSTKSKAEKAEKAEKTEKKSARAKKAKAEVAEAAASEEAEPAEASEATAEAASEGEEKPKKTRAKSTRTKSAKTKTAKKDAKPKKSARGRKKAVEDDDLDGFEGDDDNFADVIDAEDADDYEDIPELEGLDDVSSGEGASQDDVEDVEGVEEAEETAADAKSEAAADAKGAAPAKKTRVSRKSRAAKEKAIREAMAHGYSVDGDDSQEVRRSRLIKLISMGKERGYVTYSEINDNIPNTLLDDDAIEAIVHILGNLNIAVHEVAPDEEQLLMQGTGAAMSEEDAEAEAEAALSTVDSEFGRTTDPVRIYMREMGSVELLSREGEIEISKRIEDGLKHMVLAIARCPVTIEEILKSAHAIREGDTPIDEIVDGLVSTNDEKGVLGHNEDETDMGASAMTVGQLQELKKKSLEIFDRVEAHFDELKRVFVEEGPDAASLEDYKDRIQQELMGIRFTAKNADKLCETLRRTVNDVRKSERTVYDELVRRIGINREWFLGNFIANASRVGWIDEVAAKYPEKAPAILRMRATVEEEQRHLADLEKHAYSTVGSLLDTYKQMATGEAKARNAKREMTEANLRLVISIAKKYTNRGLQFLDLIQEGNVGLMKAVDKFEYRRGYKFSTYATWWIRQAITRSIADQARTIRIPVHMIETINRMNRITRQVLQETGVEPDSRKLAELMEMPEDKILKIMKIAKEPISMETPIGDDDDSHLGDFLEDTQTVAPSEAIQNTSLSETVRQVLDSLSPREAKVLRMRFGIEMQSDHTLEEVGKQFDVTRERIRQIETKALRKLRHPSRADKLRSFIEGDNKD</sequence>
<dbReference type="Gene3D" id="1.10.601.10">
    <property type="entry name" value="RNA Polymerase Primary Sigma Factor"/>
    <property type="match status" value="1"/>
</dbReference>
<dbReference type="InterPro" id="IPR036388">
    <property type="entry name" value="WH-like_DNA-bd_sf"/>
</dbReference>
<feature type="coiled-coil region" evidence="7">
    <location>
        <begin position="641"/>
        <end position="696"/>
    </location>
</feature>
<dbReference type="InterPro" id="IPR007631">
    <property type="entry name" value="RNA_pol_sigma_70_non-ess"/>
</dbReference>
<comment type="subcellular location">
    <subcellularLocation>
        <location evidence="6">Cytoplasm</location>
    </subcellularLocation>
</comment>
<dbReference type="SUPFAM" id="SSF88946">
    <property type="entry name" value="Sigma2 domain of RNA polymerase sigma factors"/>
    <property type="match status" value="1"/>
</dbReference>
<proteinExistence type="inferred from homology"/>
<dbReference type="NCBIfam" id="TIGR02393">
    <property type="entry name" value="RpoD_Cterm"/>
    <property type="match status" value="1"/>
</dbReference>
<organism evidence="11 12">
    <name type="scientific">Sutterella massiliensis</name>
    <dbReference type="NCBI Taxonomy" id="1816689"/>
    <lineage>
        <taxon>Bacteria</taxon>
        <taxon>Pseudomonadati</taxon>
        <taxon>Pseudomonadota</taxon>
        <taxon>Betaproteobacteria</taxon>
        <taxon>Burkholderiales</taxon>
        <taxon>Sutterellaceae</taxon>
        <taxon>Sutterella</taxon>
    </lineage>
</organism>
<dbReference type="NCBIfam" id="TIGR02937">
    <property type="entry name" value="sigma70-ECF"/>
    <property type="match status" value="1"/>
</dbReference>
<feature type="short sequence motif" description="Interaction with polymerase core subunit RpoC" evidence="6">
    <location>
        <begin position="714"/>
        <end position="717"/>
    </location>
</feature>
<dbReference type="InterPro" id="IPR028630">
    <property type="entry name" value="Sigma70_RpoD"/>
</dbReference>
<dbReference type="InterPro" id="IPR007630">
    <property type="entry name" value="RNA_pol_sigma70_r4"/>
</dbReference>
<dbReference type="RefSeq" id="WP_205102196.1">
    <property type="nucleotide sequence ID" value="NZ_JACJJC010000005.1"/>
</dbReference>
<dbReference type="InterPro" id="IPR013325">
    <property type="entry name" value="RNA_pol_sigma_r2"/>
</dbReference>
<comment type="subunit">
    <text evidence="6">Interacts transiently with the RNA polymerase catalytic core.</text>
</comment>
<dbReference type="SUPFAM" id="SSF88659">
    <property type="entry name" value="Sigma3 and sigma4 domains of RNA polymerase sigma factors"/>
    <property type="match status" value="2"/>
</dbReference>
<keyword evidence="2 6" id="KW-0805">Transcription regulation</keyword>
<dbReference type="PROSITE" id="PS00715">
    <property type="entry name" value="SIGMA70_1"/>
    <property type="match status" value="1"/>
</dbReference>
<feature type="compositionally biased region" description="Basic and acidic residues" evidence="8">
    <location>
        <begin position="103"/>
        <end position="114"/>
    </location>
</feature>
<dbReference type="PRINTS" id="PR00046">
    <property type="entry name" value="SIGMA70FCT"/>
</dbReference>
<keyword evidence="3 6" id="KW-0731">Sigma factor</keyword>
<evidence type="ECO:0000256" key="8">
    <source>
        <dbReference type="SAM" id="MobiDB-lite"/>
    </source>
</evidence>
<dbReference type="Pfam" id="PF04542">
    <property type="entry name" value="Sigma70_r2"/>
    <property type="match status" value="1"/>
</dbReference>
<keyword evidence="4 6" id="KW-0238">DNA-binding</keyword>
<dbReference type="Pfam" id="PF04539">
    <property type="entry name" value="Sigma70_r3"/>
    <property type="match status" value="1"/>
</dbReference>
<feature type="region of interest" description="Sigma-70 factor domain-2" evidence="6">
    <location>
        <begin position="690"/>
        <end position="760"/>
    </location>
</feature>
<evidence type="ECO:0000256" key="6">
    <source>
        <dbReference type="HAMAP-Rule" id="MF_00963"/>
    </source>
</evidence>
<comment type="caution">
    <text evidence="11">The sequence shown here is derived from an EMBL/GenBank/DDBJ whole genome shotgun (WGS) entry which is preliminary data.</text>
</comment>
<name>A0ABS2DQU9_9BURK</name>
<feature type="region of interest" description="Disordered" evidence="8">
    <location>
        <begin position="1"/>
        <end position="306"/>
    </location>
</feature>
<dbReference type="Proteomes" id="UP000715095">
    <property type="component" value="Unassembled WGS sequence"/>
</dbReference>
<dbReference type="InterPro" id="IPR014284">
    <property type="entry name" value="RNA_pol_sigma-70_dom"/>
</dbReference>
<keyword evidence="5 6" id="KW-0804">Transcription</keyword>
<evidence type="ECO:0000256" key="1">
    <source>
        <dbReference type="ARBA" id="ARBA00022490"/>
    </source>
</evidence>
<dbReference type="InterPro" id="IPR042189">
    <property type="entry name" value="RNA_pol_sigma_70_r1_1_sf"/>
</dbReference>
<dbReference type="Gene3D" id="1.10.10.10">
    <property type="entry name" value="Winged helix-like DNA-binding domain superfamily/Winged helix DNA-binding domain"/>
    <property type="match status" value="2"/>
</dbReference>
<feature type="compositionally biased region" description="Low complexity" evidence="8">
    <location>
        <begin position="64"/>
        <end position="75"/>
    </location>
</feature>
<dbReference type="PANTHER" id="PTHR30603:SF60">
    <property type="entry name" value="RNA POLYMERASE SIGMA FACTOR RPOD"/>
    <property type="match status" value="1"/>
</dbReference>
<evidence type="ECO:0000256" key="4">
    <source>
        <dbReference type="ARBA" id="ARBA00023125"/>
    </source>
</evidence>
<dbReference type="InterPro" id="IPR012760">
    <property type="entry name" value="RNA_pol_sigma_RpoD_C"/>
</dbReference>
<reference evidence="11 12" key="1">
    <citation type="journal article" date="2021" name="Sci. Rep.">
        <title>The distribution of antibiotic resistance genes in chicken gut microbiota commensals.</title>
        <authorList>
            <person name="Juricova H."/>
            <person name="Matiasovicova J."/>
            <person name="Kubasova T."/>
            <person name="Cejkova D."/>
            <person name="Rychlik I."/>
        </authorList>
    </citation>
    <scope>NUCLEOTIDE SEQUENCE [LARGE SCALE GENOMIC DNA]</scope>
    <source>
        <strain evidence="11 12">An829</strain>
    </source>
</reference>
<evidence type="ECO:0000256" key="5">
    <source>
        <dbReference type="ARBA" id="ARBA00023163"/>
    </source>
</evidence>
<keyword evidence="1 6" id="KW-0963">Cytoplasm</keyword>
<feature type="compositionally biased region" description="Basic residues" evidence="8">
    <location>
        <begin position="82"/>
        <end position="91"/>
    </location>
</feature>
<evidence type="ECO:0000256" key="2">
    <source>
        <dbReference type="ARBA" id="ARBA00023015"/>
    </source>
</evidence>
<comment type="similarity">
    <text evidence="6">Belongs to the sigma-70 factor family. RpoD/SigA subfamily.</text>
</comment>
<gene>
    <name evidence="6 11" type="primary">rpoD</name>
    <name evidence="11" type="ORF">H6A60_04360</name>
</gene>
<evidence type="ECO:0000259" key="9">
    <source>
        <dbReference type="PROSITE" id="PS00715"/>
    </source>
</evidence>
<dbReference type="Gene3D" id="1.10.220.120">
    <property type="entry name" value="Sigma-70 factor, region 1.1"/>
    <property type="match status" value="1"/>
</dbReference>
<dbReference type="PROSITE" id="PS00716">
    <property type="entry name" value="SIGMA70_2"/>
    <property type="match status" value="1"/>
</dbReference>